<dbReference type="InterPro" id="IPR036291">
    <property type="entry name" value="NAD(P)-bd_dom_sf"/>
</dbReference>
<evidence type="ECO:0000256" key="1">
    <source>
        <dbReference type="ARBA" id="ARBA00008903"/>
    </source>
</evidence>
<dbReference type="RefSeq" id="WP_112216389.1">
    <property type="nucleotide sequence ID" value="NZ_CABGGW010000024.1"/>
</dbReference>
<dbReference type="AlphaFoldDB" id="A0A564KTB9"/>
<accession>A0A564KTB9</accession>
<dbReference type="GO" id="GO:0016491">
    <property type="term" value="F:oxidoreductase activity"/>
    <property type="evidence" value="ECO:0007669"/>
    <property type="project" value="UniProtKB-ARBA"/>
</dbReference>
<evidence type="ECO:0000313" key="4">
    <source>
        <dbReference type="Proteomes" id="UP000317374"/>
    </source>
</evidence>
<evidence type="ECO:0000313" key="2">
    <source>
        <dbReference type="EMBL" id="MDG1641124.1"/>
    </source>
</evidence>
<dbReference type="PANTHER" id="PTHR13812:SF19">
    <property type="entry name" value="KETIMINE REDUCTASE MU-CRYSTALLIN"/>
    <property type="match status" value="1"/>
</dbReference>
<evidence type="ECO:0000313" key="3">
    <source>
        <dbReference type="EMBL" id="VUS72528.1"/>
    </source>
</evidence>
<dbReference type="GO" id="GO:0019752">
    <property type="term" value="P:carboxylic acid metabolic process"/>
    <property type="evidence" value="ECO:0007669"/>
    <property type="project" value="UniProtKB-ARBA"/>
</dbReference>
<name>A0A564KTB9_9ENTR</name>
<keyword evidence="5" id="KW-1185">Reference proteome</keyword>
<dbReference type="PIRSF" id="PIRSF001439">
    <property type="entry name" value="CryM"/>
    <property type="match status" value="1"/>
</dbReference>
<dbReference type="GO" id="GO:0005737">
    <property type="term" value="C:cytoplasm"/>
    <property type="evidence" value="ECO:0007669"/>
    <property type="project" value="TreeGrafter"/>
</dbReference>
<reference evidence="2" key="2">
    <citation type="submission" date="2023-03" db="EMBL/GenBank/DDBJ databases">
        <title>identification of new KPC variant in Klebsiella huaxiensis from the Hospital Sewage Samples in China.</title>
        <authorList>
            <person name="Wu Y."/>
        </authorList>
    </citation>
    <scope>NUCLEOTIDE SEQUENCE</scope>
    <source>
        <strain evidence="2">ZR-9</strain>
    </source>
</reference>
<dbReference type="SUPFAM" id="SSF51735">
    <property type="entry name" value="NAD(P)-binding Rossmann-fold domains"/>
    <property type="match status" value="1"/>
</dbReference>
<gene>
    <name evidence="3" type="primary">arcB_2</name>
    <name evidence="2" type="ORF">OXR69_004385</name>
    <name evidence="3" type="ORF">SB6422_05785</name>
</gene>
<dbReference type="Gene3D" id="3.40.50.720">
    <property type="entry name" value="NAD(P)-binding Rossmann-like Domain"/>
    <property type="match status" value="1"/>
</dbReference>
<proteinExistence type="inferred from homology"/>
<organism evidence="3 4">
    <name type="scientific">Klebsiella huaxiensis</name>
    <dbReference type="NCBI Taxonomy" id="2153354"/>
    <lineage>
        <taxon>Bacteria</taxon>
        <taxon>Pseudomonadati</taxon>
        <taxon>Pseudomonadota</taxon>
        <taxon>Gammaproteobacteria</taxon>
        <taxon>Enterobacterales</taxon>
        <taxon>Enterobacteriaceae</taxon>
        <taxon>Klebsiella/Raoultella group</taxon>
        <taxon>Klebsiella</taxon>
    </lineage>
</organism>
<dbReference type="EMBL" id="CABGGW010000024">
    <property type="protein sequence ID" value="VUS72528.1"/>
    <property type="molecule type" value="Genomic_DNA"/>
</dbReference>
<dbReference type="Proteomes" id="UP001075001">
    <property type="component" value="Unassembled WGS sequence"/>
</dbReference>
<comment type="similarity">
    <text evidence="1">Belongs to the ornithine cyclodeaminase/mu-crystallin family.</text>
</comment>
<dbReference type="Proteomes" id="UP000317374">
    <property type="component" value="Unassembled WGS sequence"/>
</dbReference>
<dbReference type="FunFam" id="3.40.50.720:FF:000311">
    <property type="entry name" value="Ornithine cyclodeaminase"/>
    <property type="match status" value="1"/>
</dbReference>
<dbReference type="Pfam" id="PF02423">
    <property type="entry name" value="OCD_Mu_crystall"/>
    <property type="match status" value="1"/>
</dbReference>
<dbReference type="OrthoDB" id="9809203at2"/>
<sequence length="327" mass="35768">MLLINEKQVQEVVTIKMTLPVLKKAYEDCVKGEIYAGNRVFMPVRGQENVGQWLVANFTNAPYFGSKFSSVFPGNIFKGMPSVMSKVSLYSAETGDLLALIDANYLTAIKTAGSAAIATDILARKDACRLGIIGSGLQAFSQVLAIQEVREINELYIFDISSERVKSFIEHIKKVQNRPYHIIEARTADDCVSSSDILCTCTTSLTPVFSGANVKPGTHINAIGSFTSFMQEIDEETVVRSDKIITEHVEGLWEAAGDIIIPFEKGLITEDKINGSIGDILTNKISGRDNNQQITLYESVGSGVLDIALSIAVYDYYHGSAQTLCDQ</sequence>
<dbReference type="PANTHER" id="PTHR13812">
    <property type="entry name" value="KETIMINE REDUCTASE MU-CRYSTALLIN"/>
    <property type="match status" value="1"/>
</dbReference>
<dbReference type="Gene3D" id="3.30.1780.10">
    <property type="entry name" value="ornithine cyclodeaminase, domain 1"/>
    <property type="match status" value="1"/>
</dbReference>
<dbReference type="InterPro" id="IPR023401">
    <property type="entry name" value="ODC_N"/>
</dbReference>
<protein>
    <submittedName>
        <fullName evidence="3">Delta(1)-pyrroline-2-carboxylate reductase</fullName>
    </submittedName>
</protein>
<evidence type="ECO:0000313" key="5">
    <source>
        <dbReference type="Proteomes" id="UP001075001"/>
    </source>
</evidence>
<dbReference type="EMBL" id="JAPQEX020000001">
    <property type="protein sequence ID" value="MDG1641124.1"/>
    <property type="molecule type" value="Genomic_DNA"/>
</dbReference>
<dbReference type="InterPro" id="IPR003462">
    <property type="entry name" value="ODC_Mu_crystall"/>
</dbReference>
<reference evidence="3 4" key="1">
    <citation type="submission" date="2019-07" db="EMBL/GenBank/DDBJ databases">
        <authorList>
            <person name="Brisse S."/>
            <person name="Rodrigues C."/>
            <person name="Thorpe H."/>
        </authorList>
    </citation>
    <scope>NUCLEOTIDE SEQUENCE [LARGE SCALE GENOMIC DNA]</scope>
    <source>
        <strain evidence="3">SB6422</strain>
    </source>
</reference>